<dbReference type="PATRIC" id="fig|68170.10.peg.8108"/>
<dbReference type="CDD" id="cd03230">
    <property type="entry name" value="ABC_DR_subfamily_A"/>
    <property type="match status" value="1"/>
</dbReference>
<dbReference type="GO" id="GO:0016887">
    <property type="term" value="F:ATP hydrolysis activity"/>
    <property type="evidence" value="ECO:0007669"/>
    <property type="project" value="InterPro"/>
</dbReference>
<evidence type="ECO:0000256" key="2">
    <source>
        <dbReference type="ARBA" id="ARBA00022741"/>
    </source>
</evidence>
<evidence type="ECO:0000313" key="5">
    <source>
        <dbReference type="EMBL" id="KJK43907.1"/>
    </source>
</evidence>
<dbReference type="Proteomes" id="UP000033393">
    <property type="component" value="Unassembled WGS sequence"/>
</dbReference>
<sequence length="264" mass="28855">MSVVAAEVSKWAVRDVSFELPPGSVTALVGANGSGKSTLLNVLAGHLPPENGHASIAGRVAYVPQHKPMYKNFKVADVLQFGRRMNDVWDNERADGWLTRFKVPRRLQIGDLSGGQRTHVTLALALGSKPDVLMLDEPLSELDPLARRKVMRELLTEVTDNGMTLIFSTHVVAEIGGVADRLLLLGDGRLLVDGDTDQLLEQHVLYTGPREETSPVEGPVVLAKHSKSQSQYLVRSGGTQIDEPWTARYVTLEELVVAHLERAA</sequence>
<dbReference type="Gene3D" id="3.40.50.300">
    <property type="entry name" value="P-loop containing nucleotide triphosphate hydrolases"/>
    <property type="match status" value="1"/>
</dbReference>
<name>A0A0F0GPN5_LENAE</name>
<gene>
    <name evidence="5" type="ORF">UK23_31265</name>
</gene>
<keyword evidence="2" id="KW-0547">Nucleotide-binding</keyword>
<dbReference type="SMART" id="SM00382">
    <property type="entry name" value="AAA"/>
    <property type="match status" value="1"/>
</dbReference>
<dbReference type="PANTHER" id="PTHR42939:SF1">
    <property type="entry name" value="ABC TRANSPORTER ATP-BINDING PROTEIN ALBC-RELATED"/>
    <property type="match status" value="1"/>
</dbReference>
<dbReference type="InterPro" id="IPR051782">
    <property type="entry name" value="ABC_Transporter_VariousFunc"/>
</dbReference>
<evidence type="ECO:0000256" key="1">
    <source>
        <dbReference type="ARBA" id="ARBA00022448"/>
    </source>
</evidence>
<evidence type="ECO:0000256" key="3">
    <source>
        <dbReference type="ARBA" id="ARBA00022840"/>
    </source>
</evidence>
<keyword evidence="3" id="KW-0067">ATP-binding</keyword>
<dbReference type="SUPFAM" id="SSF52540">
    <property type="entry name" value="P-loop containing nucleoside triphosphate hydrolases"/>
    <property type="match status" value="1"/>
</dbReference>
<accession>A0A0F0GPN5</accession>
<dbReference type="AlphaFoldDB" id="A0A0F0GPN5"/>
<dbReference type="InterPro" id="IPR027417">
    <property type="entry name" value="P-loop_NTPase"/>
</dbReference>
<dbReference type="InterPro" id="IPR003439">
    <property type="entry name" value="ABC_transporter-like_ATP-bd"/>
</dbReference>
<dbReference type="OrthoDB" id="9804819at2"/>
<dbReference type="EMBL" id="JYJG01000271">
    <property type="protein sequence ID" value="KJK43907.1"/>
    <property type="molecule type" value="Genomic_DNA"/>
</dbReference>
<keyword evidence="6" id="KW-1185">Reference proteome</keyword>
<keyword evidence="1" id="KW-0813">Transport</keyword>
<protein>
    <submittedName>
        <fullName evidence="5">ABC transporter</fullName>
    </submittedName>
</protein>
<comment type="caution">
    <text evidence="5">The sequence shown here is derived from an EMBL/GenBank/DDBJ whole genome shotgun (WGS) entry which is preliminary data.</text>
</comment>
<proteinExistence type="predicted"/>
<dbReference type="Pfam" id="PF00005">
    <property type="entry name" value="ABC_tran"/>
    <property type="match status" value="1"/>
</dbReference>
<organism evidence="5 6">
    <name type="scientific">Lentzea aerocolonigenes</name>
    <name type="common">Lechevalieria aerocolonigenes</name>
    <name type="synonym">Saccharothrix aerocolonigenes</name>
    <dbReference type="NCBI Taxonomy" id="68170"/>
    <lineage>
        <taxon>Bacteria</taxon>
        <taxon>Bacillati</taxon>
        <taxon>Actinomycetota</taxon>
        <taxon>Actinomycetes</taxon>
        <taxon>Pseudonocardiales</taxon>
        <taxon>Pseudonocardiaceae</taxon>
        <taxon>Lentzea</taxon>
    </lineage>
</organism>
<dbReference type="GO" id="GO:0005524">
    <property type="term" value="F:ATP binding"/>
    <property type="evidence" value="ECO:0007669"/>
    <property type="project" value="UniProtKB-KW"/>
</dbReference>
<dbReference type="InterPro" id="IPR003593">
    <property type="entry name" value="AAA+_ATPase"/>
</dbReference>
<dbReference type="STRING" id="68170.GCA_000974445_00658"/>
<evidence type="ECO:0000259" key="4">
    <source>
        <dbReference type="PROSITE" id="PS50893"/>
    </source>
</evidence>
<evidence type="ECO:0000313" key="6">
    <source>
        <dbReference type="Proteomes" id="UP000033393"/>
    </source>
</evidence>
<dbReference type="PROSITE" id="PS50893">
    <property type="entry name" value="ABC_TRANSPORTER_2"/>
    <property type="match status" value="1"/>
</dbReference>
<feature type="domain" description="ABC transporter" evidence="4">
    <location>
        <begin position="3"/>
        <end position="212"/>
    </location>
</feature>
<reference evidence="5 6" key="1">
    <citation type="submission" date="2015-02" db="EMBL/GenBank/DDBJ databases">
        <authorList>
            <person name="Ju K.-S."/>
            <person name="Doroghazi J.R."/>
            <person name="Metcalf W."/>
        </authorList>
    </citation>
    <scope>NUCLEOTIDE SEQUENCE [LARGE SCALE GENOMIC DNA]</scope>
    <source>
        <strain evidence="5 6">NRRL B-16140</strain>
    </source>
</reference>
<dbReference type="RefSeq" id="WP_045315291.1">
    <property type="nucleotide sequence ID" value="NZ_JYJG01000271.1"/>
</dbReference>
<dbReference type="eggNOG" id="COG1131">
    <property type="taxonomic scope" value="Bacteria"/>
</dbReference>
<dbReference type="PANTHER" id="PTHR42939">
    <property type="entry name" value="ABC TRANSPORTER ATP-BINDING PROTEIN ALBC-RELATED"/>
    <property type="match status" value="1"/>
</dbReference>